<evidence type="ECO:0000313" key="2">
    <source>
        <dbReference type="Proteomes" id="UP001055072"/>
    </source>
</evidence>
<protein>
    <submittedName>
        <fullName evidence="1">Uncharacterized protein</fullName>
    </submittedName>
</protein>
<comment type="caution">
    <text evidence="1">The sequence shown here is derived from an EMBL/GenBank/DDBJ whole genome shotgun (WGS) entry which is preliminary data.</text>
</comment>
<dbReference type="Proteomes" id="UP001055072">
    <property type="component" value="Unassembled WGS sequence"/>
</dbReference>
<proteinExistence type="predicted"/>
<reference evidence="1" key="1">
    <citation type="journal article" date="2021" name="Environ. Microbiol.">
        <title>Gene family expansions and transcriptome signatures uncover fungal adaptations to wood decay.</title>
        <authorList>
            <person name="Hage H."/>
            <person name="Miyauchi S."/>
            <person name="Viragh M."/>
            <person name="Drula E."/>
            <person name="Min B."/>
            <person name="Chaduli D."/>
            <person name="Navarro D."/>
            <person name="Favel A."/>
            <person name="Norest M."/>
            <person name="Lesage-Meessen L."/>
            <person name="Balint B."/>
            <person name="Merenyi Z."/>
            <person name="de Eugenio L."/>
            <person name="Morin E."/>
            <person name="Martinez A.T."/>
            <person name="Baldrian P."/>
            <person name="Stursova M."/>
            <person name="Martinez M.J."/>
            <person name="Novotny C."/>
            <person name="Magnuson J.K."/>
            <person name="Spatafora J.W."/>
            <person name="Maurice S."/>
            <person name="Pangilinan J."/>
            <person name="Andreopoulos W."/>
            <person name="LaButti K."/>
            <person name="Hundley H."/>
            <person name="Na H."/>
            <person name="Kuo A."/>
            <person name="Barry K."/>
            <person name="Lipzen A."/>
            <person name="Henrissat B."/>
            <person name="Riley R."/>
            <person name="Ahrendt S."/>
            <person name="Nagy L.G."/>
            <person name="Grigoriev I.V."/>
            <person name="Martin F."/>
            <person name="Rosso M.N."/>
        </authorList>
    </citation>
    <scope>NUCLEOTIDE SEQUENCE</scope>
    <source>
        <strain evidence="1">CBS 384.51</strain>
    </source>
</reference>
<name>A0ACB8UGD7_9APHY</name>
<sequence length="107" mass="12655">MLMQTFSQDRTRIMPHGRAIEHYPNSARQLEASSTYYYELKIYASCVLHEIPGKHATLPFVRTHIITHMHFKIIPQDPQLSRVSARMAPVCIRSFYARRERWILPFP</sequence>
<gene>
    <name evidence="1" type="ORF">BDY19DRAFT_503253</name>
</gene>
<dbReference type="EMBL" id="MU274903">
    <property type="protein sequence ID" value="KAI0092740.1"/>
    <property type="molecule type" value="Genomic_DNA"/>
</dbReference>
<evidence type="ECO:0000313" key="1">
    <source>
        <dbReference type="EMBL" id="KAI0092740.1"/>
    </source>
</evidence>
<organism evidence="1 2">
    <name type="scientific">Irpex rosettiformis</name>
    <dbReference type="NCBI Taxonomy" id="378272"/>
    <lineage>
        <taxon>Eukaryota</taxon>
        <taxon>Fungi</taxon>
        <taxon>Dikarya</taxon>
        <taxon>Basidiomycota</taxon>
        <taxon>Agaricomycotina</taxon>
        <taxon>Agaricomycetes</taxon>
        <taxon>Polyporales</taxon>
        <taxon>Irpicaceae</taxon>
        <taxon>Irpex</taxon>
    </lineage>
</organism>
<accession>A0ACB8UGD7</accession>
<keyword evidence="2" id="KW-1185">Reference proteome</keyword>